<feature type="chain" id="PRO_5047084673" evidence="1">
    <location>
        <begin position="25"/>
        <end position="196"/>
    </location>
</feature>
<name>A0ABP9PHU1_9ACTN</name>
<dbReference type="Proteomes" id="UP001500221">
    <property type="component" value="Unassembled WGS sequence"/>
</dbReference>
<dbReference type="RefSeq" id="WP_345457300.1">
    <property type="nucleotide sequence ID" value="NZ_BAABKG010000002.1"/>
</dbReference>
<keyword evidence="1" id="KW-0732">Signal</keyword>
<organism evidence="2 3">
    <name type="scientific">Nocardioides marinquilinus</name>
    <dbReference type="NCBI Taxonomy" id="1210400"/>
    <lineage>
        <taxon>Bacteria</taxon>
        <taxon>Bacillati</taxon>
        <taxon>Actinomycetota</taxon>
        <taxon>Actinomycetes</taxon>
        <taxon>Propionibacteriales</taxon>
        <taxon>Nocardioidaceae</taxon>
        <taxon>Nocardioides</taxon>
    </lineage>
</organism>
<reference evidence="3" key="1">
    <citation type="journal article" date="2019" name="Int. J. Syst. Evol. Microbiol.">
        <title>The Global Catalogue of Microorganisms (GCM) 10K type strain sequencing project: providing services to taxonomists for standard genome sequencing and annotation.</title>
        <authorList>
            <consortium name="The Broad Institute Genomics Platform"/>
            <consortium name="The Broad Institute Genome Sequencing Center for Infectious Disease"/>
            <person name="Wu L."/>
            <person name="Ma J."/>
        </authorList>
    </citation>
    <scope>NUCLEOTIDE SEQUENCE [LARGE SCALE GENOMIC DNA]</scope>
    <source>
        <strain evidence="3">JCM 18459</strain>
    </source>
</reference>
<accession>A0ABP9PHU1</accession>
<evidence type="ECO:0000256" key="1">
    <source>
        <dbReference type="SAM" id="SignalP"/>
    </source>
</evidence>
<gene>
    <name evidence="2" type="ORF">GCM10023340_18330</name>
</gene>
<keyword evidence="3" id="KW-1185">Reference proteome</keyword>
<evidence type="ECO:0000313" key="2">
    <source>
        <dbReference type="EMBL" id="GAA5146829.1"/>
    </source>
</evidence>
<comment type="caution">
    <text evidence="2">The sequence shown here is derived from an EMBL/GenBank/DDBJ whole genome shotgun (WGS) entry which is preliminary data.</text>
</comment>
<dbReference type="EMBL" id="BAABKG010000002">
    <property type="protein sequence ID" value="GAA5146829.1"/>
    <property type="molecule type" value="Genomic_DNA"/>
</dbReference>
<evidence type="ECO:0000313" key="3">
    <source>
        <dbReference type="Proteomes" id="UP001500221"/>
    </source>
</evidence>
<proteinExistence type="predicted"/>
<sequence length="196" mass="21407">MRRLLALVAAVAVCVGLAAAPASAQRVTGTDGSGDVGRLVEDRIDRTPRPAVDVETWAVRYGDHRISAVVGFRDLQPRGRRLETSLVLLHGADRGRSTEVSVLARRGDRAGTARVLGGKDCHPRHRIDYRRDLVRVSFAARCIGSPRAFEALIITKLVPASGQALYADLVPATYPQLRSIVRSESFDYPTVRVRRG</sequence>
<feature type="signal peptide" evidence="1">
    <location>
        <begin position="1"/>
        <end position="24"/>
    </location>
</feature>
<protein>
    <submittedName>
        <fullName evidence="2">Uncharacterized protein</fullName>
    </submittedName>
</protein>